<organism evidence="7 8">
    <name type="scientific">Candidatus Saganbacteria bacterium CG08_land_8_20_14_0_20_45_16</name>
    <dbReference type="NCBI Taxonomy" id="2014293"/>
    <lineage>
        <taxon>Bacteria</taxon>
        <taxon>Bacillati</taxon>
        <taxon>Saganbacteria</taxon>
    </lineage>
</organism>
<comment type="subcellular location">
    <subcellularLocation>
        <location evidence="1">Membrane</location>
        <topology evidence="1">Multi-pass membrane protein</topology>
    </subcellularLocation>
</comment>
<sequence>MAGKEDRLVAYRRTITIIAVIIVLYLSFLIVKPFLVAIIGAAVLSYIFYPLYRFFESRIPCPLPKNSVAAVITVFIIIAIVLAPMIFIMTILAHEAKEGYFYLQSYVRQPDFSIKLPQYLINNFNIDVKNLEQPMLNVANQFIIWVQKIVRGLPGAFLNIFITIFAIYYFLRGGRGLNKFLQDIFPLPEGKYKLIFRRFEELTKGIVLGQIVVGILHGFLAWSAYMFLGVGNPVLWAFLTAIISIIPVLGAGLVWFPIAVYLILVGLPVGLAWKGIALMVYGFLVMSMIDNLLKPKIIGDNANVHPLLVLFGILGGIQLMGLPGILIGPLILALFDVVMGTFREVI</sequence>
<feature type="transmembrane region" description="Helical" evidence="6">
    <location>
        <begin position="309"/>
        <end position="335"/>
    </location>
</feature>
<evidence type="ECO:0000256" key="6">
    <source>
        <dbReference type="SAM" id="Phobius"/>
    </source>
</evidence>
<evidence type="ECO:0000256" key="4">
    <source>
        <dbReference type="ARBA" id="ARBA00022989"/>
    </source>
</evidence>
<evidence type="ECO:0000313" key="7">
    <source>
        <dbReference type="EMBL" id="PIS31709.1"/>
    </source>
</evidence>
<name>A0A2H0Y1T1_UNCSA</name>
<feature type="transmembrane region" description="Helical" evidence="6">
    <location>
        <begin position="271"/>
        <end position="289"/>
    </location>
</feature>
<feature type="transmembrane region" description="Helical" evidence="6">
    <location>
        <begin position="34"/>
        <end position="55"/>
    </location>
</feature>
<dbReference type="InterPro" id="IPR002549">
    <property type="entry name" value="AI-2E-like"/>
</dbReference>
<dbReference type="PANTHER" id="PTHR21716">
    <property type="entry name" value="TRANSMEMBRANE PROTEIN"/>
    <property type="match status" value="1"/>
</dbReference>
<protein>
    <recommendedName>
        <fullName evidence="9">AI-2E family transporter</fullName>
    </recommendedName>
</protein>
<gene>
    <name evidence="7" type="ORF">COT42_00345</name>
</gene>
<evidence type="ECO:0008006" key="9">
    <source>
        <dbReference type="Google" id="ProtNLM"/>
    </source>
</evidence>
<comment type="caution">
    <text evidence="7">The sequence shown here is derived from an EMBL/GenBank/DDBJ whole genome shotgun (WGS) entry which is preliminary data.</text>
</comment>
<keyword evidence="3 6" id="KW-0812">Transmembrane</keyword>
<feature type="transmembrane region" description="Helical" evidence="6">
    <location>
        <begin position="152"/>
        <end position="171"/>
    </location>
</feature>
<keyword evidence="5 6" id="KW-0472">Membrane</keyword>
<proteinExistence type="inferred from homology"/>
<evidence type="ECO:0000256" key="1">
    <source>
        <dbReference type="ARBA" id="ARBA00004141"/>
    </source>
</evidence>
<feature type="transmembrane region" description="Helical" evidence="6">
    <location>
        <begin position="9"/>
        <end position="28"/>
    </location>
</feature>
<dbReference type="PANTHER" id="PTHR21716:SF4">
    <property type="entry name" value="TRANSMEMBRANE PROTEIN 245"/>
    <property type="match status" value="1"/>
</dbReference>
<dbReference type="GO" id="GO:0016020">
    <property type="term" value="C:membrane"/>
    <property type="evidence" value="ECO:0007669"/>
    <property type="project" value="UniProtKB-SubCell"/>
</dbReference>
<evidence type="ECO:0000313" key="8">
    <source>
        <dbReference type="Proteomes" id="UP000231343"/>
    </source>
</evidence>
<keyword evidence="4 6" id="KW-1133">Transmembrane helix</keyword>
<dbReference type="Proteomes" id="UP000231343">
    <property type="component" value="Unassembled WGS sequence"/>
</dbReference>
<dbReference type="EMBL" id="PEYM01000004">
    <property type="protein sequence ID" value="PIS31709.1"/>
    <property type="molecule type" value="Genomic_DNA"/>
</dbReference>
<dbReference type="Pfam" id="PF01594">
    <property type="entry name" value="AI-2E_transport"/>
    <property type="match status" value="1"/>
</dbReference>
<dbReference type="AlphaFoldDB" id="A0A2H0Y1T1"/>
<evidence type="ECO:0000256" key="3">
    <source>
        <dbReference type="ARBA" id="ARBA00022692"/>
    </source>
</evidence>
<reference evidence="7 8" key="1">
    <citation type="submission" date="2017-09" db="EMBL/GenBank/DDBJ databases">
        <title>Depth-based differentiation of microbial function through sediment-hosted aquifers and enrichment of novel symbionts in the deep terrestrial subsurface.</title>
        <authorList>
            <person name="Probst A.J."/>
            <person name="Ladd B."/>
            <person name="Jarett J.K."/>
            <person name="Geller-Mcgrath D.E."/>
            <person name="Sieber C.M."/>
            <person name="Emerson J.B."/>
            <person name="Anantharaman K."/>
            <person name="Thomas B.C."/>
            <person name="Malmstrom R."/>
            <person name="Stieglmeier M."/>
            <person name="Klingl A."/>
            <person name="Woyke T."/>
            <person name="Ryan C.M."/>
            <person name="Banfield J.F."/>
        </authorList>
    </citation>
    <scope>NUCLEOTIDE SEQUENCE [LARGE SCALE GENOMIC DNA]</scope>
    <source>
        <strain evidence="7">CG08_land_8_20_14_0_20_45_16</strain>
    </source>
</reference>
<feature type="transmembrane region" description="Helical" evidence="6">
    <location>
        <begin position="206"/>
        <end position="228"/>
    </location>
</feature>
<accession>A0A2H0Y1T1</accession>
<evidence type="ECO:0000256" key="2">
    <source>
        <dbReference type="ARBA" id="ARBA00009773"/>
    </source>
</evidence>
<comment type="similarity">
    <text evidence="2">Belongs to the autoinducer-2 exporter (AI-2E) (TC 2.A.86) family.</text>
</comment>
<feature type="transmembrane region" description="Helical" evidence="6">
    <location>
        <begin position="234"/>
        <end position="264"/>
    </location>
</feature>
<evidence type="ECO:0000256" key="5">
    <source>
        <dbReference type="ARBA" id="ARBA00023136"/>
    </source>
</evidence>
<feature type="transmembrane region" description="Helical" evidence="6">
    <location>
        <begin position="67"/>
        <end position="93"/>
    </location>
</feature>